<accession>A0A1H8VQ46</accession>
<dbReference type="InterPro" id="IPR017782">
    <property type="entry name" value="Hydroxyacylglutathione_Hdrlase"/>
</dbReference>
<dbReference type="NCBIfam" id="TIGR03413">
    <property type="entry name" value="GSH_gloB"/>
    <property type="match status" value="1"/>
</dbReference>
<dbReference type="GO" id="GO:0019243">
    <property type="term" value="P:methylglyoxal catabolic process to D-lactate via S-lactoyl-glutathione"/>
    <property type="evidence" value="ECO:0007669"/>
    <property type="project" value="UniProtKB-UniRule"/>
</dbReference>
<dbReference type="SUPFAM" id="SSF56281">
    <property type="entry name" value="Metallo-hydrolase/oxidoreductase"/>
    <property type="match status" value="1"/>
</dbReference>
<keyword evidence="4 7" id="KW-0479">Metal-binding</keyword>
<dbReference type="UniPathway" id="UPA00619">
    <property type="reaction ID" value="UER00676"/>
</dbReference>
<evidence type="ECO:0000256" key="1">
    <source>
        <dbReference type="ARBA" id="ARBA00001623"/>
    </source>
</evidence>
<dbReference type="AlphaFoldDB" id="A0A1H8VQ46"/>
<comment type="catalytic activity">
    <reaction evidence="1 7">
        <text>an S-(2-hydroxyacyl)glutathione + H2O = a 2-hydroxy carboxylate + glutathione + H(+)</text>
        <dbReference type="Rhea" id="RHEA:21864"/>
        <dbReference type="ChEBI" id="CHEBI:15377"/>
        <dbReference type="ChEBI" id="CHEBI:15378"/>
        <dbReference type="ChEBI" id="CHEBI:57925"/>
        <dbReference type="ChEBI" id="CHEBI:58896"/>
        <dbReference type="ChEBI" id="CHEBI:71261"/>
        <dbReference type="EC" id="3.1.2.6"/>
    </reaction>
</comment>
<dbReference type="HAMAP" id="MF_01374">
    <property type="entry name" value="Glyoxalase_2"/>
    <property type="match status" value="1"/>
</dbReference>
<keyword evidence="5 7" id="KW-0378">Hydrolase</keyword>
<feature type="binding site" evidence="7">
    <location>
        <position position="132"/>
    </location>
    <ligand>
        <name>Zn(2+)</name>
        <dbReference type="ChEBI" id="CHEBI:29105"/>
        <label>2</label>
    </ligand>
</feature>
<dbReference type="STRING" id="406100.SAMN04488052_11442"/>
<dbReference type="CDD" id="cd07723">
    <property type="entry name" value="hydroxyacylglutathione_hydrolase_MBL-fold"/>
    <property type="match status" value="1"/>
</dbReference>
<feature type="binding site" evidence="7">
    <location>
        <position position="57"/>
    </location>
    <ligand>
        <name>Zn(2+)</name>
        <dbReference type="ChEBI" id="CHEBI:29105"/>
        <label>1</label>
    </ligand>
</feature>
<dbReference type="Proteomes" id="UP000199657">
    <property type="component" value="Unassembled WGS sequence"/>
</dbReference>
<evidence type="ECO:0000256" key="3">
    <source>
        <dbReference type="ARBA" id="ARBA00006759"/>
    </source>
</evidence>
<dbReference type="InterPro" id="IPR035680">
    <property type="entry name" value="Clx_II_MBL"/>
</dbReference>
<organism evidence="9 10">
    <name type="scientific">Aquisalimonas asiatica</name>
    <dbReference type="NCBI Taxonomy" id="406100"/>
    <lineage>
        <taxon>Bacteria</taxon>
        <taxon>Pseudomonadati</taxon>
        <taxon>Pseudomonadota</taxon>
        <taxon>Gammaproteobacteria</taxon>
        <taxon>Chromatiales</taxon>
        <taxon>Ectothiorhodospiraceae</taxon>
        <taxon>Aquisalimonas</taxon>
    </lineage>
</organism>
<dbReference type="PANTHER" id="PTHR43705:SF1">
    <property type="entry name" value="HYDROXYACYLGLUTATHIONE HYDROLASE GLOB"/>
    <property type="match status" value="1"/>
</dbReference>
<reference evidence="9 10" key="1">
    <citation type="submission" date="2016-10" db="EMBL/GenBank/DDBJ databases">
        <authorList>
            <person name="de Groot N.N."/>
        </authorList>
    </citation>
    <scope>NUCLEOTIDE SEQUENCE [LARGE SCALE GENOMIC DNA]</scope>
    <source>
        <strain evidence="9 10">CGMCC 1.6291</strain>
    </source>
</reference>
<feature type="binding site" evidence="7">
    <location>
        <position position="62"/>
    </location>
    <ligand>
        <name>Zn(2+)</name>
        <dbReference type="ChEBI" id="CHEBI:29105"/>
        <label>2</label>
    </ligand>
</feature>
<evidence type="ECO:0000259" key="8">
    <source>
        <dbReference type="SMART" id="SM00849"/>
    </source>
</evidence>
<dbReference type="InterPro" id="IPR036866">
    <property type="entry name" value="RibonucZ/Hydroxyglut_hydro"/>
</dbReference>
<dbReference type="InterPro" id="IPR050110">
    <property type="entry name" value="Glyoxalase_II_hydrolase"/>
</dbReference>
<feature type="binding site" evidence="7">
    <location>
        <position position="170"/>
    </location>
    <ligand>
        <name>Zn(2+)</name>
        <dbReference type="ChEBI" id="CHEBI:29105"/>
        <label>2</label>
    </ligand>
</feature>
<proteinExistence type="inferred from homology"/>
<evidence type="ECO:0000313" key="10">
    <source>
        <dbReference type="Proteomes" id="UP000199657"/>
    </source>
</evidence>
<dbReference type="PIRSF" id="PIRSF005457">
    <property type="entry name" value="Glx"/>
    <property type="match status" value="1"/>
</dbReference>
<dbReference type="SMART" id="SM00849">
    <property type="entry name" value="Lactamase_B"/>
    <property type="match status" value="1"/>
</dbReference>
<evidence type="ECO:0000256" key="7">
    <source>
        <dbReference type="HAMAP-Rule" id="MF_01374"/>
    </source>
</evidence>
<keyword evidence="10" id="KW-1185">Reference proteome</keyword>
<evidence type="ECO:0000256" key="5">
    <source>
        <dbReference type="ARBA" id="ARBA00022801"/>
    </source>
</evidence>
<feature type="binding site" evidence="7">
    <location>
        <position position="115"/>
    </location>
    <ligand>
        <name>Zn(2+)</name>
        <dbReference type="ChEBI" id="CHEBI:29105"/>
        <label>1</label>
    </ligand>
</feature>
<comment type="similarity">
    <text evidence="3 7">Belongs to the metallo-beta-lactamase superfamily. Glyoxalase II family.</text>
</comment>
<dbReference type="Pfam" id="PF16123">
    <property type="entry name" value="HAGH_C"/>
    <property type="match status" value="1"/>
</dbReference>
<evidence type="ECO:0000256" key="4">
    <source>
        <dbReference type="ARBA" id="ARBA00022723"/>
    </source>
</evidence>
<feature type="binding site" evidence="7">
    <location>
        <position position="61"/>
    </location>
    <ligand>
        <name>Zn(2+)</name>
        <dbReference type="ChEBI" id="CHEBI:29105"/>
        <label>2</label>
    </ligand>
</feature>
<comment type="function">
    <text evidence="7">Thiolesterase that catalyzes the hydrolysis of S-D-lactoyl-glutathione to form glutathione and D-lactic acid.</text>
</comment>
<feature type="binding site" evidence="7">
    <location>
        <position position="132"/>
    </location>
    <ligand>
        <name>Zn(2+)</name>
        <dbReference type="ChEBI" id="CHEBI:29105"/>
        <label>1</label>
    </ligand>
</feature>
<evidence type="ECO:0000256" key="6">
    <source>
        <dbReference type="ARBA" id="ARBA00022833"/>
    </source>
</evidence>
<comment type="subunit">
    <text evidence="7">Monomer.</text>
</comment>
<dbReference type="EMBL" id="FOEG01000014">
    <property type="protein sequence ID" value="SEP17521.1"/>
    <property type="molecule type" value="Genomic_DNA"/>
</dbReference>
<gene>
    <name evidence="7" type="primary">gloB</name>
    <name evidence="9" type="ORF">SAMN04488052_11442</name>
</gene>
<dbReference type="EC" id="3.1.2.6" evidence="7"/>
<dbReference type="InterPro" id="IPR032282">
    <property type="entry name" value="HAGH_C"/>
</dbReference>
<dbReference type="PANTHER" id="PTHR43705">
    <property type="entry name" value="HYDROXYACYLGLUTATHIONE HYDROLASE"/>
    <property type="match status" value="1"/>
</dbReference>
<sequence length="258" mass="27675">MMPMISVDPIPALSDNYIWLITADNGHCAVVDPGEAAPVLAAISERGLTLDAILITHHHPDHQGGVDAILQTARVPVYGPASETIPHCTHALREGDAVTLDNLGLELSVLETPGHTAGHISYHGDGLLFAGDTLFAGGCGRLFEGTPEQMLKSLMKLGSLPPETAVYAGHEYTEANLRFAQQVEPDNPAVTERLEAVKALRARGEYTLPTTIEEELRSNPFMRSGVQDVKQSAEQRAGKPLTSPAEVFATVRAWKDAS</sequence>
<evidence type="ECO:0000256" key="2">
    <source>
        <dbReference type="ARBA" id="ARBA00004963"/>
    </source>
</evidence>
<comment type="cofactor">
    <cofactor evidence="7">
        <name>Zn(2+)</name>
        <dbReference type="ChEBI" id="CHEBI:29105"/>
    </cofactor>
    <text evidence="7">Binds 2 Zn(2+) ions per subunit.</text>
</comment>
<feature type="binding site" evidence="7">
    <location>
        <position position="59"/>
    </location>
    <ligand>
        <name>Zn(2+)</name>
        <dbReference type="ChEBI" id="CHEBI:29105"/>
        <label>1</label>
    </ligand>
</feature>
<evidence type="ECO:0000313" key="9">
    <source>
        <dbReference type="EMBL" id="SEP17521.1"/>
    </source>
</evidence>
<feature type="domain" description="Metallo-beta-lactamase" evidence="8">
    <location>
        <begin position="15"/>
        <end position="170"/>
    </location>
</feature>
<comment type="pathway">
    <text evidence="2 7">Secondary metabolite metabolism; methylglyoxal degradation; (R)-lactate from methylglyoxal: step 2/2.</text>
</comment>
<protein>
    <recommendedName>
        <fullName evidence="7">Hydroxyacylglutathione hydrolase</fullName>
        <ecNumber evidence="7">3.1.2.6</ecNumber>
    </recommendedName>
    <alternativeName>
        <fullName evidence="7">Glyoxalase II</fullName>
        <shortName evidence="7">Glx II</shortName>
    </alternativeName>
</protein>
<name>A0A1H8VQ46_9GAMM</name>
<dbReference type="GO" id="GO:0046872">
    <property type="term" value="F:metal ion binding"/>
    <property type="evidence" value="ECO:0007669"/>
    <property type="project" value="UniProtKB-KW"/>
</dbReference>
<dbReference type="Gene3D" id="3.60.15.10">
    <property type="entry name" value="Ribonuclease Z/Hydroxyacylglutathione hydrolase-like"/>
    <property type="match status" value="1"/>
</dbReference>
<dbReference type="Pfam" id="PF00753">
    <property type="entry name" value="Lactamase_B"/>
    <property type="match status" value="1"/>
</dbReference>
<dbReference type="GO" id="GO:0004416">
    <property type="term" value="F:hydroxyacylglutathione hydrolase activity"/>
    <property type="evidence" value="ECO:0007669"/>
    <property type="project" value="UniProtKB-UniRule"/>
</dbReference>
<dbReference type="InterPro" id="IPR001279">
    <property type="entry name" value="Metallo-B-lactamas"/>
</dbReference>
<keyword evidence="6 7" id="KW-0862">Zinc</keyword>